<dbReference type="EMBL" id="JAKWFO010000013">
    <property type="protein sequence ID" value="KAI9633077.1"/>
    <property type="molecule type" value="Genomic_DNA"/>
</dbReference>
<organism evidence="11 12">
    <name type="scientific">Dioszegia hungarica</name>
    <dbReference type="NCBI Taxonomy" id="4972"/>
    <lineage>
        <taxon>Eukaryota</taxon>
        <taxon>Fungi</taxon>
        <taxon>Dikarya</taxon>
        <taxon>Basidiomycota</taxon>
        <taxon>Agaricomycotina</taxon>
        <taxon>Tremellomycetes</taxon>
        <taxon>Tremellales</taxon>
        <taxon>Bulleribasidiaceae</taxon>
        <taxon>Dioszegia</taxon>
    </lineage>
</organism>
<evidence type="ECO:0000256" key="2">
    <source>
        <dbReference type="ARBA" id="ARBA00006188"/>
    </source>
</evidence>
<name>A0AA38H1T7_9TREE</name>
<evidence type="ECO:0000256" key="8">
    <source>
        <dbReference type="ARBA" id="ARBA00033442"/>
    </source>
</evidence>
<dbReference type="EC" id="3.2.1.3" evidence="3"/>
<evidence type="ECO:0000256" key="7">
    <source>
        <dbReference type="ARBA" id="ARBA00023326"/>
    </source>
</evidence>
<comment type="caution">
    <text evidence="11">The sequence shown here is derived from an EMBL/GenBank/DDBJ whole genome shotgun (WGS) entry which is preliminary data.</text>
</comment>
<dbReference type="RefSeq" id="XP_052942854.1">
    <property type="nucleotide sequence ID" value="XM_053086125.1"/>
</dbReference>
<keyword evidence="6 11" id="KW-0326">Glycosidase</keyword>
<proteinExistence type="inferred from homology"/>
<dbReference type="SUPFAM" id="SSF48208">
    <property type="entry name" value="Six-hairpin glycosidases"/>
    <property type="match status" value="1"/>
</dbReference>
<dbReference type="PANTHER" id="PTHR31616">
    <property type="entry name" value="TREHALASE"/>
    <property type="match status" value="1"/>
</dbReference>
<dbReference type="InterPro" id="IPR011613">
    <property type="entry name" value="GH15-like"/>
</dbReference>
<dbReference type="InterPro" id="IPR012341">
    <property type="entry name" value="6hp_glycosidase-like_sf"/>
</dbReference>
<sequence>MAANIGPEAGASDGVVVAASSRGEWEDEPDYHFTWTRDSALIISTFLPRFLPTAYLRSWAPSEALQDIQSAEEQEGEPDYLVEGLVRAYIASQAAIQGVSNPSGDLWTGGLNEPKFHVDGSAFTGSWGRPQRDGPALRALSLIPYANFLLDREYHTDIDYVSHHLYDPAKLRELGKVIKNDLEEVGGGWWNPGFDLWEEVDAHHLFTLLVSLRALQAGANLASRLNDTGAADFYLAQAAKIVHRLPDFWDDSRSYYRATLFDTPPETEQIRIGSFTRKERTSLDCAVPLAILHAGDAAGGDWSAADDRILGTLRAWVLSFDGVYGINKGRKWTEGWAVGRYAEDVYNGIGTSKGNPWFICTFSVAEMLYRARSIFEQQAGINVTDISAPFWSDVLGETVKPGPLESSELSMALEKLGVVGDAFLQAGTSRVTPDGRMSEQIDRSDGAQVGARDLTWSYASFIAAIRARRT</sequence>
<keyword evidence="7" id="KW-0624">Polysaccharide degradation</keyword>
<dbReference type="GO" id="GO:0000324">
    <property type="term" value="C:fungal-type vacuole"/>
    <property type="evidence" value="ECO:0007669"/>
    <property type="project" value="TreeGrafter"/>
</dbReference>
<protein>
    <recommendedName>
        <fullName evidence="3">glucan 1,4-alpha-glucosidase</fullName>
        <ecNumber evidence="3">3.2.1.3</ecNumber>
    </recommendedName>
    <alternativeName>
        <fullName evidence="9">1,4-alpha-D-glucan glucohydrolase</fullName>
    </alternativeName>
    <alternativeName>
        <fullName evidence="8">Glucan 1,4-alpha-glucosidase</fullName>
    </alternativeName>
</protein>
<reference evidence="11" key="1">
    <citation type="journal article" date="2022" name="G3 (Bethesda)">
        <title>High quality genome of the basidiomycete yeast Dioszegia hungarica PDD-24b-2 isolated from cloud water.</title>
        <authorList>
            <person name="Jarrige D."/>
            <person name="Haridas S."/>
            <person name="Bleykasten-Grosshans C."/>
            <person name="Joly M."/>
            <person name="Nadalig T."/>
            <person name="Sancelme M."/>
            <person name="Vuilleumier S."/>
            <person name="Grigoriev I.V."/>
            <person name="Amato P."/>
            <person name="Bringel F."/>
        </authorList>
    </citation>
    <scope>NUCLEOTIDE SEQUENCE</scope>
    <source>
        <strain evidence="11">PDD-24b-2</strain>
    </source>
</reference>
<dbReference type="Proteomes" id="UP001164286">
    <property type="component" value="Unassembled WGS sequence"/>
</dbReference>
<dbReference type="GeneID" id="77725326"/>
<keyword evidence="5" id="KW-0119">Carbohydrate metabolism</keyword>
<dbReference type="PRINTS" id="PR00736">
    <property type="entry name" value="GLHYDRLASE15"/>
</dbReference>
<dbReference type="Gene3D" id="1.50.10.10">
    <property type="match status" value="1"/>
</dbReference>
<evidence type="ECO:0000256" key="5">
    <source>
        <dbReference type="ARBA" id="ARBA00023277"/>
    </source>
</evidence>
<evidence type="ECO:0000256" key="9">
    <source>
        <dbReference type="ARBA" id="ARBA00033473"/>
    </source>
</evidence>
<dbReference type="AlphaFoldDB" id="A0AA38H1T7"/>
<keyword evidence="12" id="KW-1185">Reference proteome</keyword>
<evidence type="ECO:0000256" key="3">
    <source>
        <dbReference type="ARBA" id="ARBA00012593"/>
    </source>
</evidence>
<accession>A0AA38H1T7</accession>
<evidence type="ECO:0000256" key="4">
    <source>
        <dbReference type="ARBA" id="ARBA00022801"/>
    </source>
</evidence>
<dbReference type="PANTHER" id="PTHR31616:SF9">
    <property type="entry name" value="GLUCOAMYLASE, INTRACELLULAR SPORULATION-SPECIFIC"/>
    <property type="match status" value="1"/>
</dbReference>
<keyword evidence="4" id="KW-0378">Hydrolase</keyword>
<dbReference type="GO" id="GO:0000272">
    <property type="term" value="P:polysaccharide catabolic process"/>
    <property type="evidence" value="ECO:0007669"/>
    <property type="project" value="UniProtKB-KW"/>
</dbReference>
<feature type="domain" description="GH15-like" evidence="10">
    <location>
        <begin position="8"/>
        <end position="465"/>
    </location>
</feature>
<dbReference type="InterPro" id="IPR000165">
    <property type="entry name" value="Glucoamylase"/>
</dbReference>
<dbReference type="Pfam" id="PF00723">
    <property type="entry name" value="Glyco_hydro_15"/>
    <property type="match status" value="1"/>
</dbReference>
<dbReference type="GO" id="GO:0004339">
    <property type="term" value="F:glucan 1,4-alpha-glucosidase activity"/>
    <property type="evidence" value="ECO:0007669"/>
    <property type="project" value="UniProtKB-EC"/>
</dbReference>
<dbReference type="InterPro" id="IPR008928">
    <property type="entry name" value="6-hairpin_glycosidase_sf"/>
</dbReference>
<comment type="catalytic activity">
    <reaction evidence="1">
        <text>Hydrolysis of terminal (1-&gt;4)-linked alpha-D-glucose residues successively from non-reducing ends of the chains with release of beta-D-glucose.</text>
        <dbReference type="EC" id="3.2.1.3"/>
    </reaction>
</comment>
<comment type="similarity">
    <text evidence="2">Belongs to the glycosyl hydrolase 15 family.</text>
</comment>
<evidence type="ECO:0000313" key="12">
    <source>
        <dbReference type="Proteomes" id="UP001164286"/>
    </source>
</evidence>
<evidence type="ECO:0000313" key="11">
    <source>
        <dbReference type="EMBL" id="KAI9633077.1"/>
    </source>
</evidence>
<gene>
    <name evidence="11" type="ORF">MKK02DRAFT_19661</name>
</gene>
<evidence type="ECO:0000256" key="1">
    <source>
        <dbReference type="ARBA" id="ARBA00001863"/>
    </source>
</evidence>
<evidence type="ECO:0000256" key="6">
    <source>
        <dbReference type="ARBA" id="ARBA00023295"/>
    </source>
</evidence>
<evidence type="ECO:0000259" key="10">
    <source>
        <dbReference type="Pfam" id="PF00723"/>
    </source>
</evidence>